<evidence type="ECO:0000313" key="7">
    <source>
        <dbReference type="EMBL" id="TQV85073.1"/>
    </source>
</evidence>
<evidence type="ECO:0000256" key="1">
    <source>
        <dbReference type="ARBA" id="ARBA00023015"/>
    </source>
</evidence>
<dbReference type="InterPro" id="IPR018060">
    <property type="entry name" value="HTH_AraC"/>
</dbReference>
<gene>
    <name evidence="7" type="ORF">FLL46_22045</name>
</gene>
<proteinExistence type="predicted"/>
<dbReference type="InterPro" id="IPR020449">
    <property type="entry name" value="Tscrpt_reg_AraC-type_HTH"/>
</dbReference>
<evidence type="ECO:0000256" key="4">
    <source>
        <dbReference type="SAM" id="MobiDB-lite"/>
    </source>
</evidence>
<dbReference type="GO" id="GO:0043565">
    <property type="term" value="F:sequence-specific DNA binding"/>
    <property type="evidence" value="ECO:0007669"/>
    <property type="project" value="InterPro"/>
</dbReference>
<dbReference type="Pfam" id="PF12833">
    <property type="entry name" value="HTH_18"/>
    <property type="match status" value="1"/>
</dbReference>
<feature type="transmembrane region" description="Helical" evidence="5">
    <location>
        <begin position="71"/>
        <end position="89"/>
    </location>
</feature>
<keyword evidence="2" id="KW-0238">DNA-binding</keyword>
<dbReference type="PANTHER" id="PTHR43280">
    <property type="entry name" value="ARAC-FAMILY TRANSCRIPTIONAL REGULATOR"/>
    <property type="match status" value="1"/>
</dbReference>
<dbReference type="SMART" id="SM00342">
    <property type="entry name" value="HTH_ARAC"/>
    <property type="match status" value="1"/>
</dbReference>
<dbReference type="PANTHER" id="PTHR43280:SF29">
    <property type="entry name" value="ARAC-FAMILY TRANSCRIPTIONAL REGULATOR"/>
    <property type="match status" value="1"/>
</dbReference>
<evidence type="ECO:0000256" key="3">
    <source>
        <dbReference type="ARBA" id="ARBA00023163"/>
    </source>
</evidence>
<feature type="transmembrane region" description="Helical" evidence="5">
    <location>
        <begin position="41"/>
        <end position="65"/>
    </location>
</feature>
<feature type="region of interest" description="Disordered" evidence="4">
    <location>
        <begin position="253"/>
        <end position="272"/>
    </location>
</feature>
<evidence type="ECO:0000313" key="8">
    <source>
        <dbReference type="Proteomes" id="UP000315439"/>
    </source>
</evidence>
<evidence type="ECO:0000259" key="6">
    <source>
        <dbReference type="PROSITE" id="PS01124"/>
    </source>
</evidence>
<dbReference type="Gene3D" id="1.10.10.60">
    <property type="entry name" value="Homeodomain-like"/>
    <property type="match status" value="2"/>
</dbReference>
<feature type="transmembrane region" description="Helical" evidence="5">
    <location>
        <begin position="192"/>
        <end position="213"/>
    </location>
</feature>
<comment type="caution">
    <text evidence="7">The sequence shown here is derived from an EMBL/GenBank/DDBJ whole genome shotgun (WGS) entry which is preliminary data.</text>
</comment>
<accession>A0A545U6P0</accession>
<dbReference type="InterPro" id="IPR018062">
    <property type="entry name" value="HTH_AraC-typ_CS"/>
</dbReference>
<dbReference type="SUPFAM" id="SSF46689">
    <property type="entry name" value="Homeodomain-like"/>
    <property type="match status" value="1"/>
</dbReference>
<dbReference type="RefSeq" id="WP_142933780.1">
    <property type="nucleotide sequence ID" value="NZ_ML660169.1"/>
</dbReference>
<dbReference type="PRINTS" id="PR00032">
    <property type="entry name" value="HTHARAC"/>
</dbReference>
<feature type="transmembrane region" description="Helical" evidence="5">
    <location>
        <begin position="225"/>
        <end position="244"/>
    </location>
</feature>
<dbReference type="AlphaFoldDB" id="A0A545U6P0"/>
<feature type="transmembrane region" description="Helical" evidence="5">
    <location>
        <begin position="6"/>
        <end position="29"/>
    </location>
</feature>
<evidence type="ECO:0000256" key="2">
    <source>
        <dbReference type="ARBA" id="ARBA00023125"/>
    </source>
</evidence>
<keyword evidence="5" id="KW-1133">Transmembrane helix</keyword>
<dbReference type="GO" id="GO:0003700">
    <property type="term" value="F:DNA-binding transcription factor activity"/>
    <property type="evidence" value="ECO:0007669"/>
    <property type="project" value="InterPro"/>
</dbReference>
<reference evidence="7 8" key="1">
    <citation type="submission" date="2019-07" db="EMBL/GenBank/DDBJ databases">
        <title>Draft genome for Aliikangiella sp. M105.</title>
        <authorList>
            <person name="Wang G."/>
        </authorList>
    </citation>
    <scope>NUCLEOTIDE SEQUENCE [LARGE SCALE GENOMIC DNA]</scope>
    <source>
        <strain evidence="7 8">M105</strain>
    </source>
</reference>
<dbReference type="EMBL" id="VIKS01000013">
    <property type="protein sequence ID" value="TQV85073.1"/>
    <property type="molecule type" value="Genomic_DNA"/>
</dbReference>
<feature type="domain" description="HTH araC/xylS-type" evidence="6">
    <location>
        <begin position="303"/>
        <end position="405"/>
    </location>
</feature>
<sequence>MNMEPGLNVISVILLLTVGQGLFLSYLLYFSKGSFRQANLFLSLLVLVFSYMLFDAFMKVSMYYFEFPHLIGIHCANNYLYGPLLYFYVRNMTQRPAAFFSLRDFWHFLPFVISIIRYMPYYFSEEQQKIDEWVNNMASLTDAGYEWSISWSKIMHLIHITGYLLFNISLTSKHRVNIKNEYSNIEKRNLCWLQNVLWLLSALLIVALIRHTVPPSQVNLLLFDNILNLSIAIVIYFLGFMAIHQPQIFTAPNRGTRDESHSKNNNFESDVGPELFKPDLVRPKVKYQNTNVTDALAEDINRQLLVQMKSAKLYQQNDLSLTSLAEILEVSPHALSQVINESLNCNFYDFVNSYRIKEALRLLELPDKKLSILDIAMEVGFNSKSSFYTAFKKNVGLTPSQYRKQKSPKVLATEQ</sequence>
<keyword evidence="5" id="KW-0812">Transmembrane</keyword>
<name>A0A545U6P0_9GAMM</name>
<evidence type="ECO:0000256" key="5">
    <source>
        <dbReference type="SAM" id="Phobius"/>
    </source>
</evidence>
<keyword evidence="1" id="KW-0805">Transcription regulation</keyword>
<keyword evidence="3" id="KW-0804">Transcription</keyword>
<protein>
    <submittedName>
        <fullName evidence="7">AraC family transcriptional regulator</fullName>
    </submittedName>
</protein>
<dbReference type="Proteomes" id="UP000315439">
    <property type="component" value="Unassembled WGS sequence"/>
</dbReference>
<keyword evidence="8" id="KW-1185">Reference proteome</keyword>
<feature type="transmembrane region" description="Helical" evidence="5">
    <location>
        <begin position="105"/>
        <end position="123"/>
    </location>
</feature>
<dbReference type="PROSITE" id="PS00041">
    <property type="entry name" value="HTH_ARAC_FAMILY_1"/>
    <property type="match status" value="1"/>
</dbReference>
<dbReference type="PROSITE" id="PS01124">
    <property type="entry name" value="HTH_ARAC_FAMILY_2"/>
    <property type="match status" value="1"/>
</dbReference>
<organism evidence="7 8">
    <name type="scientific">Aliikangiella coralliicola</name>
    <dbReference type="NCBI Taxonomy" id="2592383"/>
    <lineage>
        <taxon>Bacteria</taxon>
        <taxon>Pseudomonadati</taxon>
        <taxon>Pseudomonadota</taxon>
        <taxon>Gammaproteobacteria</taxon>
        <taxon>Oceanospirillales</taxon>
        <taxon>Pleioneaceae</taxon>
        <taxon>Aliikangiella</taxon>
    </lineage>
</organism>
<dbReference type="OrthoDB" id="345413at2"/>
<dbReference type="InterPro" id="IPR009057">
    <property type="entry name" value="Homeodomain-like_sf"/>
</dbReference>
<keyword evidence="5" id="KW-0472">Membrane</keyword>
<feature type="transmembrane region" description="Helical" evidence="5">
    <location>
        <begin position="154"/>
        <end position="171"/>
    </location>
</feature>